<keyword evidence="3" id="KW-1185">Reference proteome</keyword>
<dbReference type="Proteomes" id="UP000267029">
    <property type="component" value="Unassembled WGS sequence"/>
</dbReference>
<proteinExistence type="predicted"/>
<dbReference type="EMBL" id="UXSR01001854">
    <property type="protein sequence ID" value="VDD78552.1"/>
    <property type="molecule type" value="Genomic_DNA"/>
</dbReference>
<feature type="chain" id="PRO_5030017486" evidence="1">
    <location>
        <begin position="36"/>
        <end position="127"/>
    </location>
</feature>
<protein>
    <submittedName>
        <fullName evidence="2">Uncharacterized protein</fullName>
    </submittedName>
</protein>
<evidence type="ECO:0000313" key="3">
    <source>
        <dbReference type="Proteomes" id="UP000267029"/>
    </source>
</evidence>
<accession>A0A0R3UCA6</accession>
<organism evidence="2 3">
    <name type="scientific">Mesocestoides corti</name>
    <name type="common">Flatworm</name>
    <dbReference type="NCBI Taxonomy" id="53468"/>
    <lineage>
        <taxon>Eukaryota</taxon>
        <taxon>Metazoa</taxon>
        <taxon>Spiralia</taxon>
        <taxon>Lophotrochozoa</taxon>
        <taxon>Platyhelminthes</taxon>
        <taxon>Cestoda</taxon>
        <taxon>Eucestoda</taxon>
        <taxon>Cyclophyllidea</taxon>
        <taxon>Mesocestoididae</taxon>
        <taxon>Mesocestoides</taxon>
    </lineage>
</organism>
<keyword evidence="1" id="KW-0732">Signal</keyword>
<gene>
    <name evidence="2" type="ORF">MCOS_LOCUS4555</name>
</gene>
<name>A0A0R3UCA6_MESCO</name>
<evidence type="ECO:0000313" key="2">
    <source>
        <dbReference type="EMBL" id="VDD78552.1"/>
    </source>
</evidence>
<sequence length="127" mass="13791">MRKAGVFEPTSWKLFEVRMTCWLVVVAEEVGGVLASVDTRPDLLHTNRACCISVSVRVVETAESRGGQQGGGDGGGGDAHLGNRIRGAYGWAKAANLRLWRRPSNEELTCNSMVNVLDLVEGDLYVE</sequence>
<feature type="signal peptide" evidence="1">
    <location>
        <begin position="1"/>
        <end position="35"/>
    </location>
</feature>
<reference evidence="2 3" key="1">
    <citation type="submission" date="2018-10" db="EMBL/GenBank/DDBJ databases">
        <authorList>
            <consortium name="Pathogen Informatics"/>
        </authorList>
    </citation>
    <scope>NUCLEOTIDE SEQUENCE [LARGE SCALE GENOMIC DNA]</scope>
</reference>
<dbReference type="AlphaFoldDB" id="A0A0R3UCA6"/>
<evidence type="ECO:0000256" key="1">
    <source>
        <dbReference type="SAM" id="SignalP"/>
    </source>
</evidence>